<protein>
    <submittedName>
        <fullName evidence="7">RNA polymerase sigma factor</fullName>
    </submittedName>
</protein>
<feature type="domain" description="RNA polymerase sigma-70 region 2" evidence="5">
    <location>
        <begin position="21"/>
        <end position="86"/>
    </location>
</feature>
<dbReference type="InterPro" id="IPR039425">
    <property type="entry name" value="RNA_pol_sigma-70-like"/>
</dbReference>
<organism evidence="7 8">
    <name type="scientific">Olleya sediminilitoris</name>
    <dbReference type="NCBI Taxonomy" id="2795739"/>
    <lineage>
        <taxon>Bacteria</taxon>
        <taxon>Pseudomonadati</taxon>
        <taxon>Bacteroidota</taxon>
        <taxon>Flavobacteriia</taxon>
        <taxon>Flavobacteriales</taxon>
        <taxon>Flavobacteriaceae</taxon>
    </lineage>
</organism>
<dbReference type="RefSeq" id="WP_054851970.1">
    <property type="nucleotide sequence ID" value="NZ_JAEMEF010000003.1"/>
</dbReference>
<dbReference type="CDD" id="cd06171">
    <property type="entry name" value="Sigma70_r4"/>
    <property type="match status" value="1"/>
</dbReference>
<dbReference type="Proteomes" id="UP000605013">
    <property type="component" value="Unassembled WGS sequence"/>
</dbReference>
<dbReference type="NCBIfam" id="TIGR02937">
    <property type="entry name" value="sigma70-ECF"/>
    <property type="match status" value="1"/>
</dbReference>
<dbReference type="PANTHER" id="PTHR43133">
    <property type="entry name" value="RNA POLYMERASE ECF-TYPE SIGMA FACTO"/>
    <property type="match status" value="1"/>
</dbReference>
<dbReference type="InterPro" id="IPR036388">
    <property type="entry name" value="WH-like_DNA-bd_sf"/>
</dbReference>
<dbReference type="InterPro" id="IPR013249">
    <property type="entry name" value="RNA_pol_sigma70_r4_t2"/>
</dbReference>
<keyword evidence="2" id="KW-0805">Transcription regulation</keyword>
<accession>A0ABS1WJ04</accession>
<dbReference type="SUPFAM" id="SSF88946">
    <property type="entry name" value="Sigma2 domain of RNA polymerase sigma factors"/>
    <property type="match status" value="1"/>
</dbReference>
<dbReference type="Pfam" id="PF08281">
    <property type="entry name" value="Sigma70_r4_2"/>
    <property type="match status" value="1"/>
</dbReference>
<evidence type="ECO:0000313" key="8">
    <source>
        <dbReference type="Proteomes" id="UP000605013"/>
    </source>
</evidence>
<comment type="similarity">
    <text evidence="1">Belongs to the sigma-70 factor family. ECF subfamily.</text>
</comment>
<keyword evidence="8" id="KW-1185">Reference proteome</keyword>
<keyword evidence="3" id="KW-0731">Sigma factor</keyword>
<evidence type="ECO:0000259" key="6">
    <source>
        <dbReference type="Pfam" id="PF08281"/>
    </source>
</evidence>
<reference evidence="7 8" key="1">
    <citation type="submission" date="2020-12" db="EMBL/GenBank/DDBJ databases">
        <title>Olleya sediminilitoris sp. nov., isolated from a tidal flat.</title>
        <authorList>
            <person name="Park S."/>
            <person name="Yoon J.-H."/>
        </authorList>
    </citation>
    <scope>NUCLEOTIDE SEQUENCE [LARGE SCALE GENOMIC DNA]</scope>
    <source>
        <strain evidence="7 8">YSTF-M6</strain>
    </source>
</reference>
<evidence type="ECO:0000256" key="2">
    <source>
        <dbReference type="ARBA" id="ARBA00023015"/>
    </source>
</evidence>
<dbReference type="InterPro" id="IPR007627">
    <property type="entry name" value="RNA_pol_sigma70_r2"/>
</dbReference>
<evidence type="ECO:0000313" key="7">
    <source>
        <dbReference type="EMBL" id="MBL7559109.1"/>
    </source>
</evidence>
<dbReference type="InterPro" id="IPR013325">
    <property type="entry name" value="RNA_pol_sigma_r2"/>
</dbReference>
<dbReference type="InterPro" id="IPR014284">
    <property type="entry name" value="RNA_pol_sigma-70_dom"/>
</dbReference>
<dbReference type="EMBL" id="JAEMEF010000003">
    <property type="protein sequence ID" value="MBL7559109.1"/>
    <property type="molecule type" value="Genomic_DNA"/>
</dbReference>
<dbReference type="PANTHER" id="PTHR43133:SF46">
    <property type="entry name" value="RNA POLYMERASE SIGMA-70 FACTOR ECF SUBFAMILY"/>
    <property type="match status" value="1"/>
</dbReference>
<gene>
    <name evidence="7" type="ORF">JAO71_04765</name>
</gene>
<evidence type="ECO:0000256" key="4">
    <source>
        <dbReference type="ARBA" id="ARBA00023163"/>
    </source>
</evidence>
<keyword evidence="4" id="KW-0804">Transcription</keyword>
<dbReference type="Gene3D" id="1.10.1740.10">
    <property type="match status" value="1"/>
</dbReference>
<evidence type="ECO:0000256" key="3">
    <source>
        <dbReference type="ARBA" id="ARBA00023082"/>
    </source>
</evidence>
<proteinExistence type="inferred from homology"/>
<name>A0ABS1WJ04_9FLAO</name>
<evidence type="ECO:0000256" key="1">
    <source>
        <dbReference type="ARBA" id="ARBA00010641"/>
    </source>
</evidence>
<dbReference type="Gene3D" id="1.10.10.10">
    <property type="entry name" value="Winged helix-like DNA-binding domain superfamily/Winged helix DNA-binding domain"/>
    <property type="match status" value="1"/>
</dbReference>
<sequence length="183" mass="21494">MELEQLIKSCKRNNLKAQGDLYQRYKDTLYLQCLKYSKNKEEAQDNLHDSFIEIFKSIKKYKNKGSFEGWMKRITINLAINKYKKEGPLNIIINNDILEDTTVTDEELNLELTNILNCIQELPNQYRLVFNLYQLDGYSHKEVAKLLGISVNTSKSNLHRAKVLLKEKIIKLNQTKPRLYYGS</sequence>
<dbReference type="SUPFAM" id="SSF88659">
    <property type="entry name" value="Sigma3 and sigma4 domains of RNA polymerase sigma factors"/>
    <property type="match status" value="1"/>
</dbReference>
<dbReference type="Pfam" id="PF04542">
    <property type="entry name" value="Sigma70_r2"/>
    <property type="match status" value="1"/>
</dbReference>
<dbReference type="InterPro" id="IPR013324">
    <property type="entry name" value="RNA_pol_sigma_r3/r4-like"/>
</dbReference>
<feature type="domain" description="RNA polymerase sigma factor 70 region 4 type 2" evidence="6">
    <location>
        <begin position="114"/>
        <end position="163"/>
    </location>
</feature>
<comment type="caution">
    <text evidence="7">The sequence shown here is derived from an EMBL/GenBank/DDBJ whole genome shotgun (WGS) entry which is preliminary data.</text>
</comment>
<evidence type="ECO:0000259" key="5">
    <source>
        <dbReference type="Pfam" id="PF04542"/>
    </source>
</evidence>